<gene>
    <name evidence="1" type="ORF">EDE11_10726</name>
</gene>
<dbReference type="Proteomes" id="UP000295649">
    <property type="component" value="Unassembled WGS sequence"/>
</dbReference>
<name>A0ABY2CR18_METMH</name>
<dbReference type="EMBL" id="SMCN01000007">
    <property type="protein sequence ID" value="TCV84370.1"/>
    <property type="molecule type" value="Genomic_DNA"/>
</dbReference>
<evidence type="ECO:0008006" key="3">
    <source>
        <dbReference type="Google" id="ProtNLM"/>
    </source>
</evidence>
<proteinExistence type="predicted"/>
<sequence>MALCGRYLPQRAENEPRWIAVNFNIPNEG</sequence>
<organism evidence="1 2">
    <name type="scientific">Methylomonas methanica</name>
    <dbReference type="NCBI Taxonomy" id="421"/>
    <lineage>
        <taxon>Bacteria</taxon>
        <taxon>Pseudomonadati</taxon>
        <taxon>Pseudomonadota</taxon>
        <taxon>Gammaproteobacteria</taxon>
        <taxon>Methylococcales</taxon>
        <taxon>Methylococcaceae</taxon>
        <taxon>Methylomonas</taxon>
    </lineage>
</organism>
<comment type="caution">
    <text evidence="1">The sequence shown here is derived from an EMBL/GenBank/DDBJ whole genome shotgun (WGS) entry which is preliminary data.</text>
</comment>
<reference evidence="1 2" key="1">
    <citation type="submission" date="2019-03" db="EMBL/GenBank/DDBJ databases">
        <title>Systems level insights into methane cycling in arid and semi-arid ecosystems.</title>
        <authorList>
            <person name="Kalyuzhnaya M."/>
        </authorList>
    </citation>
    <scope>NUCLEOTIDE SEQUENCE [LARGE SCALE GENOMIC DNA]</scope>
    <source>
        <strain evidence="1 2">S-1</strain>
    </source>
</reference>
<evidence type="ECO:0000313" key="1">
    <source>
        <dbReference type="EMBL" id="TCV84370.1"/>
    </source>
</evidence>
<protein>
    <recommendedName>
        <fullName evidence="3">SOS response associated peptidase (SRAP)</fullName>
    </recommendedName>
</protein>
<evidence type="ECO:0000313" key="2">
    <source>
        <dbReference type="Proteomes" id="UP000295649"/>
    </source>
</evidence>
<accession>A0ABY2CR18</accession>
<keyword evidence="2" id="KW-1185">Reference proteome</keyword>